<dbReference type="PRINTS" id="PR00069">
    <property type="entry name" value="ALDKETRDTASE"/>
</dbReference>
<dbReference type="Pfam" id="PF00248">
    <property type="entry name" value="Aldo_ket_red"/>
    <property type="match status" value="1"/>
</dbReference>
<protein>
    <submittedName>
        <fullName evidence="2">Aldo-keto reductase family 4 member C9-like</fullName>
    </submittedName>
</protein>
<dbReference type="PROSITE" id="PS00798">
    <property type="entry name" value="ALDOKETO_REDUCTASE_1"/>
    <property type="match status" value="1"/>
</dbReference>
<proteinExistence type="predicted"/>
<dbReference type="InterPro" id="IPR036812">
    <property type="entry name" value="NAD(P)_OxRdtase_dom_sf"/>
</dbReference>
<organism evidence="2 3">
    <name type="scientific">Cucumis melo var. makuwa</name>
    <name type="common">Oriental melon</name>
    <dbReference type="NCBI Taxonomy" id="1194695"/>
    <lineage>
        <taxon>Eukaryota</taxon>
        <taxon>Viridiplantae</taxon>
        <taxon>Streptophyta</taxon>
        <taxon>Embryophyta</taxon>
        <taxon>Tracheophyta</taxon>
        <taxon>Spermatophyta</taxon>
        <taxon>Magnoliopsida</taxon>
        <taxon>eudicotyledons</taxon>
        <taxon>Gunneridae</taxon>
        <taxon>Pentapetalae</taxon>
        <taxon>rosids</taxon>
        <taxon>fabids</taxon>
        <taxon>Cucurbitales</taxon>
        <taxon>Cucurbitaceae</taxon>
        <taxon>Benincaseae</taxon>
        <taxon>Cucumis</taxon>
    </lineage>
</organism>
<gene>
    <name evidence="2" type="ORF">E5676_scaffold130G00820</name>
</gene>
<sequence>MRSNQVINLNCGVKLPIFGFGTFAYQIDTNAIESAVHMAIKMGYRHFDTATIYGSEGAVGKALNDEFLNYRTLGREDIFLTSKVWGSDHHDPVSALKRTLRNMGMEYLDMYLVHWPFKLKPWACYPVPKESDFEETLDLESTWKGMEKCLELGLCRCIGVEMHPMWRQKKLREYCEEHKVHVSAYSPLGGPGNAWGSTAVIESPIIKSIALKHNATPAQVALQWGLLKGSSVIVKSFNEDRLRENFGALDLKLDGEDCLEIEKLEEKKILRGEYFVNDTTSPYKTIQDLWDVVLESVLIDRGLKVLATGCQNLRKLGLVGGSELGLLNVAKESELLQKLELHKCSDCIFQGIAAFENVQILKLAGSVDGFFTSLVTDIGLTIVARGCRRLVKLELSGCEEGSFDGIKAIG</sequence>
<evidence type="ECO:0000259" key="1">
    <source>
        <dbReference type="Pfam" id="PF00248"/>
    </source>
</evidence>
<dbReference type="SUPFAM" id="SSF51430">
    <property type="entry name" value="NAD(P)-linked oxidoreductase"/>
    <property type="match status" value="1"/>
</dbReference>
<name>A0A5D3CZJ3_CUCMM</name>
<dbReference type="GO" id="GO:0016491">
    <property type="term" value="F:oxidoreductase activity"/>
    <property type="evidence" value="ECO:0007669"/>
    <property type="project" value="InterPro"/>
</dbReference>
<dbReference type="Gene3D" id="3.80.10.10">
    <property type="entry name" value="Ribonuclease Inhibitor"/>
    <property type="match status" value="1"/>
</dbReference>
<evidence type="ECO:0000313" key="2">
    <source>
        <dbReference type="EMBL" id="TYK16945.1"/>
    </source>
</evidence>
<feature type="domain" description="NADP-dependent oxidoreductase" evidence="1">
    <location>
        <begin position="19"/>
        <end position="164"/>
    </location>
</feature>
<evidence type="ECO:0000313" key="3">
    <source>
        <dbReference type="Proteomes" id="UP000321947"/>
    </source>
</evidence>
<dbReference type="Gene3D" id="3.20.20.100">
    <property type="entry name" value="NADP-dependent oxidoreductase domain"/>
    <property type="match status" value="1"/>
</dbReference>
<dbReference type="EMBL" id="SSTD01008197">
    <property type="protein sequence ID" value="TYK16945.1"/>
    <property type="molecule type" value="Genomic_DNA"/>
</dbReference>
<comment type="caution">
    <text evidence="2">The sequence shown here is derived from an EMBL/GenBank/DDBJ whole genome shotgun (WGS) entry which is preliminary data.</text>
</comment>
<dbReference type="PANTHER" id="PTHR11732">
    <property type="entry name" value="ALDO/KETO REDUCTASE"/>
    <property type="match status" value="1"/>
</dbReference>
<dbReference type="InterPro" id="IPR018170">
    <property type="entry name" value="Aldo/ket_reductase_CS"/>
</dbReference>
<dbReference type="InterPro" id="IPR032675">
    <property type="entry name" value="LRR_dom_sf"/>
</dbReference>
<dbReference type="AlphaFoldDB" id="A0A5D3CZJ3"/>
<accession>A0A5D3CZJ3</accession>
<reference evidence="2 3" key="1">
    <citation type="submission" date="2019-08" db="EMBL/GenBank/DDBJ databases">
        <title>Draft genome sequences of two oriental melons (Cucumis melo L. var makuwa).</title>
        <authorList>
            <person name="Kwon S.-Y."/>
        </authorList>
    </citation>
    <scope>NUCLEOTIDE SEQUENCE [LARGE SCALE GENOMIC DNA]</scope>
    <source>
        <strain evidence="3">cv. Chang Bougi</strain>
        <tissue evidence="2">Leaf</tissue>
    </source>
</reference>
<dbReference type="InterPro" id="IPR023210">
    <property type="entry name" value="NADP_OxRdtase_dom"/>
</dbReference>
<dbReference type="PROSITE" id="PS00063">
    <property type="entry name" value="ALDOKETO_REDUCTASE_3"/>
    <property type="match status" value="1"/>
</dbReference>
<dbReference type="Proteomes" id="UP000321947">
    <property type="component" value="Unassembled WGS sequence"/>
</dbReference>
<dbReference type="InterPro" id="IPR020471">
    <property type="entry name" value="AKR"/>
</dbReference>
<dbReference type="SUPFAM" id="SSF52047">
    <property type="entry name" value="RNI-like"/>
    <property type="match status" value="1"/>
</dbReference>